<keyword evidence="2" id="KW-0863">Zinc-finger</keyword>
<dbReference type="InterPro" id="IPR052887">
    <property type="entry name" value="FLYWCH-type_ZF"/>
</dbReference>
<dbReference type="PANTHER" id="PTHR37975">
    <property type="entry name" value="FLYWCH ZINC FINGER TRANSCRIPTION FACTOR HOMOLOG"/>
    <property type="match status" value="1"/>
</dbReference>
<dbReference type="GO" id="GO:0003700">
    <property type="term" value="F:DNA-binding transcription factor activity"/>
    <property type="evidence" value="ECO:0007669"/>
    <property type="project" value="TreeGrafter"/>
</dbReference>
<evidence type="ECO:0000259" key="5">
    <source>
        <dbReference type="Pfam" id="PF04500"/>
    </source>
</evidence>
<dbReference type="Gene3D" id="2.20.25.240">
    <property type="match status" value="1"/>
</dbReference>
<organism evidence="6 7">
    <name type="scientific">Ancylostoma ceylanicum</name>
    <dbReference type="NCBI Taxonomy" id="53326"/>
    <lineage>
        <taxon>Eukaryota</taxon>
        <taxon>Metazoa</taxon>
        <taxon>Ecdysozoa</taxon>
        <taxon>Nematoda</taxon>
        <taxon>Chromadorea</taxon>
        <taxon>Rhabditida</taxon>
        <taxon>Rhabditina</taxon>
        <taxon>Rhabditomorpha</taxon>
        <taxon>Strongyloidea</taxon>
        <taxon>Ancylostomatidae</taxon>
        <taxon>Ancylostomatinae</taxon>
        <taxon>Ancylostoma</taxon>
    </lineage>
</organism>
<comment type="caution">
    <text evidence="6">The sequence shown here is derived from an EMBL/GenBank/DDBJ whole genome shotgun (WGS) entry which is preliminary data.</text>
</comment>
<keyword evidence="1" id="KW-0479">Metal-binding</keyword>
<dbReference type="GO" id="GO:0005634">
    <property type="term" value="C:nucleus"/>
    <property type="evidence" value="ECO:0007669"/>
    <property type="project" value="TreeGrafter"/>
</dbReference>
<protein>
    <recommendedName>
        <fullName evidence="5">FLYWCH-type domain-containing protein</fullName>
    </recommendedName>
</protein>
<dbReference type="EMBL" id="JARK01001680">
    <property type="protein sequence ID" value="EYB83042.1"/>
    <property type="molecule type" value="Genomic_DNA"/>
</dbReference>
<keyword evidence="7" id="KW-1185">Reference proteome</keyword>
<dbReference type="PANTHER" id="PTHR37975:SF4">
    <property type="entry name" value="FLYWCH TRANSCRIPTION FACTOR 2"/>
    <property type="match status" value="1"/>
</dbReference>
<evidence type="ECO:0000313" key="6">
    <source>
        <dbReference type="EMBL" id="EYB83042.1"/>
    </source>
</evidence>
<name>A0A016RYB9_9BILA</name>
<keyword evidence="3" id="KW-0862">Zinc</keyword>
<evidence type="ECO:0000256" key="4">
    <source>
        <dbReference type="SAM" id="MobiDB-lite"/>
    </source>
</evidence>
<proteinExistence type="predicted"/>
<gene>
    <name evidence="6" type="primary">Acey_s0344.g3077</name>
    <name evidence="6" type="synonym">Acey-flh-2</name>
    <name evidence="6" type="ORF">Y032_0344g3077</name>
</gene>
<dbReference type="GO" id="GO:0008270">
    <property type="term" value="F:zinc ion binding"/>
    <property type="evidence" value="ECO:0007669"/>
    <property type="project" value="UniProtKB-KW"/>
</dbReference>
<feature type="region of interest" description="Disordered" evidence="4">
    <location>
        <begin position="189"/>
        <end position="218"/>
    </location>
</feature>
<dbReference type="GO" id="GO:0045892">
    <property type="term" value="P:negative regulation of DNA-templated transcription"/>
    <property type="evidence" value="ECO:0007669"/>
    <property type="project" value="TreeGrafter"/>
</dbReference>
<dbReference type="Pfam" id="PF04500">
    <property type="entry name" value="FLYWCH"/>
    <property type="match status" value="1"/>
</dbReference>
<dbReference type="Proteomes" id="UP000024635">
    <property type="component" value="Unassembled WGS sequence"/>
</dbReference>
<sequence>MTESNCKTEAPFLEQLLDEVTPSVNNSEGIVDIADNINMEEVLSVLNQAGAGGLPGINKERMKRQRRGNRMKVYDNGYIFTYDKDSSCGQRSFWRCERKNECPARVHTNPLTNQIIKRLHQHSHEPPNPDELPPWLLFRNEESTTPPPGDYTQTSSPPGTCVLLPCPALSGGSTIQNFGHLIEQAEENLSVAEPEEEIVEPPRKRTRKSKNRDSSKLPPDVVSVKELFLQHPTEFWELFEATRKVMEFLRGEERPSTSCVSSSEVDCDASVSKFLEEIELSKYKSVFARQVF</sequence>
<dbReference type="AlphaFoldDB" id="A0A016RYB9"/>
<dbReference type="GO" id="GO:0043565">
    <property type="term" value="F:sequence-specific DNA binding"/>
    <property type="evidence" value="ECO:0007669"/>
    <property type="project" value="TreeGrafter"/>
</dbReference>
<evidence type="ECO:0000256" key="1">
    <source>
        <dbReference type="ARBA" id="ARBA00022723"/>
    </source>
</evidence>
<dbReference type="InterPro" id="IPR007588">
    <property type="entry name" value="Znf_FLYWCH"/>
</dbReference>
<evidence type="ECO:0000256" key="3">
    <source>
        <dbReference type="ARBA" id="ARBA00022833"/>
    </source>
</evidence>
<feature type="domain" description="FLYWCH-type" evidence="5">
    <location>
        <begin position="67"/>
        <end position="124"/>
    </location>
</feature>
<reference evidence="7" key="1">
    <citation type="journal article" date="2015" name="Nat. Genet.">
        <title>The genome and transcriptome of the zoonotic hookworm Ancylostoma ceylanicum identify infection-specific gene families.</title>
        <authorList>
            <person name="Schwarz E.M."/>
            <person name="Hu Y."/>
            <person name="Antoshechkin I."/>
            <person name="Miller M.M."/>
            <person name="Sternberg P.W."/>
            <person name="Aroian R.V."/>
        </authorList>
    </citation>
    <scope>NUCLEOTIDE SEQUENCE</scope>
    <source>
        <strain evidence="7">HY135</strain>
    </source>
</reference>
<dbReference type="OrthoDB" id="5806173at2759"/>
<evidence type="ECO:0000313" key="7">
    <source>
        <dbReference type="Proteomes" id="UP000024635"/>
    </source>
</evidence>
<accession>A0A016RYB9</accession>
<evidence type="ECO:0000256" key="2">
    <source>
        <dbReference type="ARBA" id="ARBA00022771"/>
    </source>
</evidence>